<proteinExistence type="predicted"/>
<gene>
    <name evidence="1" type="ORF">N5925_11870</name>
</gene>
<protein>
    <submittedName>
        <fullName evidence="1">Uncharacterized protein</fullName>
    </submittedName>
</protein>
<dbReference type="EMBL" id="JAODIR010000127">
    <property type="protein sequence ID" value="MDD2169247.1"/>
    <property type="molecule type" value="Genomic_DNA"/>
</dbReference>
<dbReference type="RefSeq" id="WP_081378071.1">
    <property type="nucleotide sequence ID" value="NZ_JARUVH010000076.1"/>
</dbReference>
<dbReference type="Proteomes" id="UP001148834">
    <property type="component" value="Unassembled WGS sequence"/>
</dbReference>
<evidence type="ECO:0000313" key="1">
    <source>
        <dbReference type="EMBL" id="MDD2169247.1"/>
    </source>
</evidence>
<accession>A0A6M8T4X2</accession>
<sequence>MQILVRARTLAPSGAYDSKTKDEATRVVYRSGDLETFAKSEQRLAEARFSAQLKSWVDQGLTDEQIRHKLENEPLAIALSTAGPNVGGRQPSGSGMGVPTFANARQTLLQIRALSKQASDFSVEVPSAVSAKDRQVTVTETVGYGKGTTNLRVSTGAENVALYPKLKEQLKLENLSNIVSKSPILEHAAFGKGNLTVKGTVTKKEVERLAIEWIGEKPILTSNGGMISSDGTRRYRPADIKKNSKYAESGVQANFERGYTDSSGKFISESNLHLNIKKD</sequence>
<evidence type="ECO:0000313" key="2">
    <source>
        <dbReference type="Proteomes" id="UP001148834"/>
    </source>
</evidence>
<comment type="caution">
    <text evidence="1">The sequence shown here is derived from an EMBL/GenBank/DDBJ whole genome shotgun (WGS) entry which is preliminary data.</text>
</comment>
<reference evidence="1" key="1">
    <citation type="submission" date="2022-09" db="EMBL/GenBank/DDBJ databases">
        <title>Molecular characterization of Glaesserella parasuis strains circulating in commercial swine farms using whole-genome sequencing.</title>
        <authorList>
            <person name="Mugabi R."/>
            <person name="Clavijo M."/>
            <person name="Li G."/>
        </authorList>
    </citation>
    <scope>NUCLEOTIDE SEQUENCE</scope>
    <source>
        <strain evidence="1">0435-53</strain>
    </source>
</reference>
<name>A0A6M8T4X2_GLAPU</name>
<organism evidence="1 2">
    <name type="scientific">Glaesserella parasuis</name>
    <name type="common">Haemophilus parasuis</name>
    <dbReference type="NCBI Taxonomy" id="738"/>
    <lineage>
        <taxon>Bacteria</taxon>
        <taxon>Pseudomonadati</taxon>
        <taxon>Pseudomonadota</taxon>
        <taxon>Gammaproteobacteria</taxon>
        <taxon>Pasteurellales</taxon>
        <taxon>Pasteurellaceae</taxon>
        <taxon>Glaesserella</taxon>
    </lineage>
</organism>
<dbReference type="AlphaFoldDB" id="A0A6M8T4X2"/>